<feature type="domain" description="HTH gntR-type" evidence="5">
    <location>
        <begin position="52"/>
        <end position="120"/>
    </location>
</feature>
<sequence length="193" mass="21770">MIQATMIHATVIHATSPVPPESEKHLITFTTRRHRVTSSERHMIEIDGKSRKSIYEQVVRGIKEQILSGIIAPESRLPSVRELSKELTVNPNTVQKAFRHLESQGYIYSVSGVGSFAHSPLDIQPDEGMIAQVTAQIRDDIRELRMIIPDRHRFESIITSLLSEVRESHSDESSAIESRHAVQTHTNTSKDSQ</sequence>
<organism evidence="6">
    <name type="scientific">Bifidobacterium aquikefiricola</name>
    <dbReference type="NCBI Taxonomy" id="3059038"/>
    <lineage>
        <taxon>Bacteria</taxon>
        <taxon>Bacillati</taxon>
        <taxon>Actinomycetota</taxon>
        <taxon>Actinomycetes</taxon>
        <taxon>Bifidobacteriales</taxon>
        <taxon>Bifidobacteriaceae</taxon>
        <taxon>Bifidobacterium</taxon>
    </lineage>
</organism>
<name>A0AB39U8D0_9BIFI</name>
<dbReference type="KEGG" id="baqk:QN215_03625"/>
<feature type="region of interest" description="Disordered" evidence="4">
    <location>
        <begin position="169"/>
        <end position="193"/>
    </location>
</feature>
<keyword evidence="1" id="KW-0805">Transcription regulation</keyword>
<dbReference type="PANTHER" id="PTHR38445:SF9">
    <property type="entry name" value="HTH-TYPE TRANSCRIPTIONAL REPRESSOR YTRA"/>
    <property type="match status" value="1"/>
</dbReference>
<gene>
    <name evidence="6" type="ORF">QN215_03625</name>
</gene>
<dbReference type="AlphaFoldDB" id="A0AB39U8D0"/>
<evidence type="ECO:0000259" key="5">
    <source>
        <dbReference type="PROSITE" id="PS50949"/>
    </source>
</evidence>
<keyword evidence="2" id="KW-0238">DNA-binding</keyword>
<dbReference type="CDD" id="cd07377">
    <property type="entry name" value="WHTH_GntR"/>
    <property type="match status" value="1"/>
</dbReference>
<keyword evidence="3" id="KW-0804">Transcription</keyword>
<dbReference type="PRINTS" id="PR00035">
    <property type="entry name" value="HTHGNTR"/>
</dbReference>
<protein>
    <submittedName>
        <fullName evidence="6">GntR family transcriptional regulator</fullName>
    </submittedName>
</protein>
<dbReference type="InterPro" id="IPR036390">
    <property type="entry name" value="WH_DNA-bd_sf"/>
</dbReference>
<dbReference type="InterPro" id="IPR036388">
    <property type="entry name" value="WH-like_DNA-bd_sf"/>
</dbReference>
<evidence type="ECO:0000313" key="6">
    <source>
        <dbReference type="EMBL" id="XDS45214.1"/>
    </source>
</evidence>
<feature type="compositionally biased region" description="Polar residues" evidence="4">
    <location>
        <begin position="181"/>
        <end position="193"/>
    </location>
</feature>
<evidence type="ECO:0000256" key="2">
    <source>
        <dbReference type="ARBA" id="ARBA00023125"/>
    </source>
</evidence>
<evidence type="ECO:0000256" key="4">
    <source>
        <dbReference type="SAM" id="MobiDB-lite"/>
    </source>
</evidence>
<dbReference type="PROSITE" id="PS50949">
    <property type="entry name" value="HTH_GNTR"/>
    <property type="match status" value="1"/>
</dbReference>
<dbReference type="SUPFAM" id="SSF46785">
    <property type="entry name" value="Winged helix' DNA-binding domain"/>
    <property type="match status" value="1"/>
</dbReference>
<accession>A0AB39U8D0</accession>
<dbReference type="RefSeq" id="WP_369344753.1">
    <property type="nucleotide sequence ID" value="NZ_CP129674.1"/>
</dbReference>
<evidence type="ECO:0000256" key="1">
    <source>
        <dbReference type="ARBA" id="ARBA00023015"/>
    </source>
</evidence>
<feature type="compositionally biased region" description="Basic and acidic residues" evidence="4">
    <location>
        <begin position="169"/>
        <end position="180"/>
    </location>
</feature>
<dbReference type="Pfam" id="PF00392">
    <property type="entry name" value="GntR"/>
    <property type="match status" value="1"/>
</dbReference>
<dbReference type="GO" id="GO:0003677">
    <property type="term" value="F:DNA binding"/>
    <property type="evidence" value="ECO:0007669"/>
    <property type="project" value="UniProtKB-KW"/>
</dbReference>
<evidence type="ECO:0000256" key="3">
    <source>
        <dbReference type="ARBA" id="ARBA00023163"/>
    </source>
</evidence>
<proteinExistence type="predicted"/>
<dbReference type="GO" id="GO:0003700">
    <property type="term" value="F:DNA-binding transcription factor activity"/>
    <property type="evidence" value="ECO:0007669"/>
    <property type="project" value="InterPro"/>
</dbReference>
<dbReference type="EMBL" id="CP129674">
    <property type="protein sequence ID" value="XDS45214.1"/>
    <property type="molecule type" value="Genomic_DNA"/>
</dbReference>
<dbReference type="Gene3D" id="1.10.10.10">
    <property type="entry name" value="Winged helix-like DNA-binding domain superfamily/Winged helix DNA-binding domain"/>
    <property type="match status" value="1"/>
</dbReference>
<dbReference type="SMART" id="SM00345">
    <property type="entry name" value="HTH_GNTR"/>
    <property type="match status" value="1"/>
</dbReference>
<dbReference type="PANTHER" id="PTHR38445">
    <property type="entry name" value="HTH-TYPE TRANSCRIPTIONAL REPRESSOR YTRA"/>
    <property type="match status" value="1"/>
</dbReference>
<dbReference type="InterPro" id="IPR000524">
    <property type="entry name" value="Tscrpt_reg_HTH_GntR"/>
</dbReference>
<reference evidence="6" key="1">
    <citation type="submission" date="2023-07" db="EMBL/GenBank/DDBJ databases">
        <title>Bifidobacterium aquikefiriaerophilum sp. nov. and Bifidobacterium eccum sp. nov., isolated from water kefir.</title>
        <authorList>
            <person name="Breselge S."/>
            <person name="Bellassi P."/>
            <person name="Barcenilla C."/>
            <person name="Alvarez-Ordonez A."/>
            <person name="Morelli L."/>
            <person name="Cotter P.D."/>
        </authorList>
    </citation>
    <scope>NUCLEOTIDE SEQUENCE</scope>
    <source>
        <strain evidence="6">WK041_4_12</strain>
    </source>
</reference>